<name>A0A819U588_9BILA</name>
<sequence length="119" mass="13660">MYVYLATMGCMVNKHKQMVTTSKTRNLYSNYEEWQKKENLIRRSNSYYFVSNWAPNFHCSHAERIGAMDDDEILGLVVVVVEEMCVDDIVKLLVIEGADDDFELVKVDDDDGLLLVSNG</sequence>
<evidence type="ECO:0000313" key="1">
    <source>
        <dbReference type="EMBL" id="CAF4091776.1"/>
    </source>
</evidence>
<dbReference type="EMBL" id="CAJOAY010005013">
    <property type="protein sequence ID" value="CAF4091776.1"/>
    <property type="molecule type" value="Genomic_DNA"/>
</dbReference>
<dbReference type="AlphaFoldDB" id="A0A819U588"/>
<evidence type="ECO:0000313" key="2">
    <source>
        <dbReference type="Proteomes" id="UP000663881"/>
    </source>
</evidence>
<feature type="non-terminal residue" evidence="1">
    <location>
        <position position="1"/>
    </location>
</feature>
<protein>
    <submittedName>
        <fullName evidence="1">Uncharacterized protein</fullName>
    </submittedName>
</protein>
<dbReference type="Proteomes" id="UP000663881">
    <property type="component" value="Unassembled WGS sequence"/>
</dbReference>
<organism evidence="1 2">
    <name type="scientific">Adineta steineri</name>
    <dbReference type="NCBI Taxonomy" id="433720"/>
    <lineage>
        <taxon>Eukaryota</taxon>
        <taxon>Metazoa</taxon>
        <taxon>Spiralia</taxon>
        <taxon>Gnathifera</taxon>
        <taxon>Rotifera</taxon>
        <taxon>Eurotatoria</taxon>
        <taxon>Bdelloidea</taxon>
        <taxon>Adinetida</taxon>
        <taxon>Adinetidae</taxon>
        <taxon>Adineta</taxon>
    </lineage>
</organism>
<comment type="caution">
    <text evidence="1">The sequence shown here is derived from an EMBL/GenBank/DDBJ whole genome shotgun (WGS) entry which is preliminary data.</text>
</comment>
<reference evidence="1" key="1">
    <citation type="submission" date="2021-02" db="EMBL/GenBank/DDBJ databases">
        <authorList>
            <person name="Nowell W R."/>
        </authorList>
    </citation>
    <scope>NUCLEOTIDE SEQUENCE</scope>
</reference>
<accession>A0A819U588</accession>
<gene>
    <name evidence="1" type="ORF">OKA104_LOCUS35180</name>
</gene>
<proteinExistence type="predicted"/>